<protein>
    <recommendedName>
        <fullName evidence="2">Peptidyl-tRNA hydrolase</fullName>
    </recommendedName>
</protein>
<dbReference type="GO" id="GO:0004045">
    <property type="term" value="F:peptidyl-tRNA hydrolase activity"/>
    <property type="evidence" value="ECO:0007669"/>
    <property type="project" value="InterPro"/>
</dbReference>
<dbReference type="PANTHER" id="PTHR17224:SF3">
    <property type="entry name" value="CHLOROPLASTIC GROUP IIB INTRON SPLICING FACILITATOR CRS2-B, CHLOROPLASTIC"/>
    <property type="match status" value="1"/>
</dbReference>
<dbReference type="PANTHER" id="PTHR17224">
    <property type="entry name" value="PEPTIDYL-TRNA HYDROLASE"/>
    <property type="match status" value="1"/>
</dbReference>
<dbReference type="Gene3D" id="3.40.50.1470">
    <property type="entry name" value="Peptidyl-tRNA hydrolase"/>
    <property type="match status" value="1"/>
</dbReference>
<dbReference type="Pfam" id="PF01195">
    <property type="entry name" value="Pept_tRNA_hydro"/>
    <property type="match status" value="1"/>
</dbReference>
<dbReference type="InterPro" id="IPR001328">
    <property type="entry name" value="Pept_tRNA_hydro"/>
</dbReference>
<dbReference type="SUPFAM" id="SSF53178">
    <property type="entry name" value="Peptidyl-tRNA hydrolase-like"/>
    <property type="match status" value="1"/>
</dbReference>
<organism evidence="1">
    <name type="scientific">Rhizophora mucronata</name>
    <name type="common">Asiatic mangrove</name>
    <dbReference type="NCBI Taxonomy" id="61149"/>
    <lineage>
        <taxon>Eukaryota</taxon>
        <taxon>Viridiplantae</taxon>
        <taxon>Streptophyta</taxon>
        <taxon>Embryophyta</taxon>
        <taxon>Tracheophyta</taxon>
        <taxon>Spermatophyta</taxon>
        <taxon>Magnoliopsida</taxon>
        <taxon>eudicotyledons</taxon>
        <taxon>Gunneridae</taxon>
        <taxon>Pentapetalae</taxon>
        <taxon>rosids</taxon>
        <taxon>fabids</taxon>
        <taxon>Malpighiales</taxon>
        <taxon>Rhizophoraceae</taxon>
        <taxon>Rhizophora</taxon>
    </lineage>
</organism>
<sequence length="87" mass="9821">MFYLTFAHHKIIDFIPDLSCMFNIGKVGPLAAHYQVPLRHILLVYDEMSLPSGVLRLQPKGGHGHHNGYALIPSSEFHNCQVFYLSA</sequence>
<dbReference type="EMBL" id="GGEC01032789">
    <property type="protein sequence ID" value="MBX13273.1"/>
    <property type="molecule type" value="Transcribed_RNA"/>
</dbReference>
<evidence type="ECO:0008006" key="2">
    <source>
        <dbReference type="Google" id="ProtNLM"/>
    </source>
</evidence>
<dbReference type="AlphaFoldDB" id="A0A2P2L5M1"/>
<reference evidence="1" key="1">
    <citation type="submission" date="2018-02" db="EMBL/GenBank/DDBJ databases">
        <title>Rhizophora mucronata_Transcriptome.</title>
        <authorList>
            <person name="Meera S.P."/>
            <person name="Sreeshan A."/>
            <person name="Augustine A."/>
        </authorList>
    </citation>
    <scope>NUCLEOTIDE SEQUENCE</scope>
    <source>
        <tissue evidence="1">Leaf</tissue>
    </source>
</reference>
<dbReference type="InterPro" id="IPR036416">
    <property type="entry name" value="Pept_tRNA_hydro_sf"/>
</dbReference>
<name>A0A2P2L5M1_RHIMU</name>
<proteinExistence type="predicted"/>
<evidence type="ECO:0000313" key="1">
    <source>
        <dbReference type="EMBL" id="MBX13273.1"/>
    </source>
</evidence>
<accession>A0A2P2L5M1</accession>